<dbReference type="AlphaFoldDB" id="A0A510XXF1"/>
<evidence type="ECO:0000313" key="2">
    <source>
        <dbReference type="Proteomes" id="UP000321419"/>
    </source>
</evidence>
<proteinExistence type="predicted"/>
<keyword evidence="2" id="KW-1185">Reference proteome</keyword>
<organism evidence="1 2">
    <name type="scientific">Pseudoalteromonas espejiana</name>
    <dbReference type="NCBI Taxonomy" id="28107"/>
    <lineage>
        <taxon>Bacteria</taxon>
        <taxon>Pseudomonadati</taxon>
        <taxon>Pseudomonadota</taxon>
        <taxon>Gammaproteobacteria</taxon>
        <taxon>Alteromonadales</taxon>
        <taxon>Pseudoalteromonadaceae</taxon>
        <taxon>Pseudoalteromonas</taxon>
    </lineage>
</organism>
<protein>
    <submittedName>
        <fullName evidence="1">Uncharacterized protein</fullName>
    </submittedName>
</protein>
<gene>
    <name evidence="1" type="ORF">PES01_24540</name>
</gene>
<evidence type="ECO:0000313" key="1">
    <source>
        <dbReference type="EMBL" id="GEK55609.1"/>
    </source>
</evidence>
<dbReference type="EMBL" id="BJUM01000023">
    <property type="protein sequence ID" value="GEK55609.1"/>
    <property type="molecule type" value="Genomic_DNA"/>
</dbReference>
<sequence>MHVQLIKTTKGNDQKTAAPVEITNNKQLVFIVTKYPLYLNKERLMPTHLNFQA</sequence>
<accession>A0A510XXF1</accession>
<name>A0A510XXF1_9GAMM</name>
<dbReference type="Proteomes" id="UP000321419">
    <property type="component" value="Unassembled WGS sequence"/>
</dbReference>
<reference evidence="1 2" key="1">
    <citation type="submission" date="2019-07" db="EMBL/GenBank/DDBJ databases">
        <title>Whole genome shotgun sequence of Pseudoalteromonas espejiana NBRC 102222.</title>
        <authorList>
            <person name="Hosoyama A."/>
            <person name="Uohara A."/>
            <person name="Ohji S."/>
            <person name="Ichikawa N."/>
        </authorList>
    </citation>
    <scope>NUCLEOTIDE SEQUENCE [LARGE SCALE GENOMIC DNA]</scope>
    <source>
        <strain evidence="1 2">NBRC 102222</strain>
    </source>
</reference>
<comment type="caution">
    <text evidence="1">The sequence shown here is derived from an EMBL/GenBank/DDBJ whole genome shotgun (WGS) entry which is preliminary data.</text>
</comment>